<dbReference type="InterPro" id="IPR052780">
    <property type="entry name" value="AAA_Catabolism_Regulators"/>
</dbReference>
<feature type="compositionally biased region" description="Polar residues" evidence="1">
    <location>
        <begin position="136"/>
        <end position="164"/>
    </location>
</feature>
<gene>
    <name evidence="3" type="ORF">RNJ44_04485</name>
</gene>
<reference evidence="3 4" key="1">
    <citation type="submission" date="2024-05" db="EMBL/GenBank/DDBJ databases">
        <title>Long read based assembly of the Candida bracarensis genome reveals expanded adhesin content.</title>
        <authorList>
            <person name="Marcet-Houben M."/>
            <person name="Ksiezopolska E."/>
            <person name="Gabaldon T."/>
        </authorList>
    </citation>
    <scope>NUCLEOTIDE SEQUENCE [LARGE SCALE GENOMIC DNA]</scope>
    <source>
        <strain evidence="3 4">CBM6</strain>
    </source>
</reference>
<dbReference type="SMART" id="SM00066">
    <property type="entry name" value="GAL4"/>
    <property type="match status" value="1"/>
</dbReference>
<dbReference type="SUPFAM" id="SSF57701">
    <property type="entry name" value="Zn2/Cys6 DNA-binding domain"/>
    <property type="match status" value="1"/>
</dbReference>
<dbReference type="InterPro" id="IPR036864">
    <property type="entry name" value="Zn2-C6_fun-type_DNA-bd_sf"/>
</dbReference>
<feature type="compositionally biased region" description="Basic and acidic residues" evidence="1">
    <location>
        <begin position="111"/>
        <end position="126"/>
    </location>
</feature>
<feature type="compositionally biased region" description="Basic residues" evidence="1">
    <location>
        <begin position="99"/>
        <end position="108"/>
    </location>
</feature>
<feature type="region of interest" description="Disordered" evidence="1">
    <location>
        <begin position="314"/>
        <end position="343"/>
    </location>
</feature>
<evidence type="ECO:0000259" key="2">
    <source>
        <dbReference type="PROSITE" id="PS00463"/>
    </source>
</evidence>
<dbReference type="PANTHER" id="PTHR31644:SF2">
    <property type="entry name" value="TRANSCRIPTIONAL ACTIVATOR ARO80-RELATED"/>
    <property type="match status" value="1"/>
</dbReference>
<organism evidence="3 4">
    <name type="scientific">Nakaseomyces bracarensis</name>
    <dbReference type="NCBI Taxonomy" id="273131"/>
    <lineage>
        <taxon>Eukaryota</taxon>
        <taxon>Fungi</taxon>
        <taxon>Dikarya</taxon>
        <taxon>Ascomycota</taxon>
        <taxon>Saccharomycotina</taxon>
        <taxon>Saccharomycetes</taxon>
        <taxon>Saccharomycetales</taxon>
        <taxon>Saccharomycetaceae</taxon>
        <taxon>Nakaseomyces</taxon>
    </lineage>
</organism>
<sequence length="988" mass="112002">MLRQDYMSIPRMNFGPKDFITNEKHLTVITGVEKEDPRLDQPTKIEVNSDGSIKRNTFACVKCHDLKQKCRPSDMNDIYRHPCVRCLRNNDTCIFDLSKRKRKRRKGTRSPGDKSRDNGKRSKRNSDANSIEEYSESNNYTLESAGQQQPIPSTGSWQGVSSLWNNTTTNTTTPAKPKLFDKQIDNQPLMPMNISLQNTPATTINNILSPEQPLLNTLSLETKNSSSAVPIINDDSMLNSISGSNDSSNNNMSLSMNLSPGNNPSNNNISTSPGSHIILNGSVPGMQQPLDKMNAAPSMTPTIQFGFNDQINQYQGKINDNNNNNNNSNNKALNNNDDNNINNVPNNYSNSVINNNLPVLPKSRHHHLNRMAYSFKKQLQSLVYHQKEKIQLITRLLDQSAKEWQIMIDKADLLPVAGDPVSAGIISREEAQLRLNRFSSDITFFAGLSFINFSNNTDVDIMRAQKPMLFAVVMSCSTVLMKAEETTQMTSMRLDTFVLKLLTTNIFKRRVDAVQLVQSLLILCLWYNFLEWPSRSKYHFFNYVCCVVSREFHNNPNPGRVFNLFPDREPKPHHSLEVNRLILLVYITALNVCIFLRQPLHTPYNSYIDSAYQQSLKDSTMPITDSHKADSIILPIFTSLCHILEDIHRKLHEITNEDELFQYDSEKLVASFHSKLDDLYLKIPPTRPRVIAYFFSIKAYLYQFVLEDYIKKNMEFLKGGNPVPEHISKAFSDCFDCCVLCLENFIKLDSKLIASLPLFHSSRMVYTVGLILLKIRYKVITSASFHHLLHKTDNAVPLVKKVAEALENCSRLYPYNYPLYKLQYVIALFCQTYAKRVIEASERQANNSEATSNIQFNTQLLRNENASRSNSGPTGSEEVPASINKILSRNNSNPTGEDSNTPINNAMESGILGARFKPEINESVNNNNVRSESNGNNVVNSVESQTIKSSPSSSIHNINDYLTDMDSLMWGVNTLNDEFWSDLFMTGT</sequence>
<proteinExistence type="predicted"/>
<dbReference type="CDD" id="cd00067">
    <property type="entry name" value="GAL4"/>
    <property type="match status" value="1"/>
</dbReference>
<dbReference type="Gene3D" id="4.10.240.10">
    <property type="entry name" value="Zn(2)-C6 fungal-type DNA-binding domain"/>
    <property type="match status" value="1"/>
</dbReference>
<dbReference type="InterPro" id="IPR001138">
    <property type="entry name" value="Zn2Cys6_DnaBD"/>
</dbReference>
<keyword evidence="4" id="KW-1185">Reference proteome</keyword>
<evidence type="ECO:0000313" key="3">
    <source>
        <dbReference type="EMBL" id="KAL3232569.1"/>
    </source>
</evidence>
<feature type="domain" description="Zn(2)-C6 fungal-type" evidence="2">
    <location>
        <begin position="59"/>
        <end position="93"/>
    </location>
</feature>
<dbReference type="EMBL" id="JBEVYD010000005">
    <property type="protein sequence ID" value="KAL3232569.1"/>
    <property type="molecule type" value="Genomic_DNA"/>
</dbReference>
<name>A0ABR4NV12_9SACH</name>
<dbReference type="PROSITE" id="PS00463">
    <property type="entry name" value="ZN2_CY6_FUNGAL_1"/>
    <property type="match status" value="1"/>
</dbReference>
<feature type="compositionally biased region" description="Low complexity" evidence="1">
    <location>
        <begin position="318"/>
        <end position="343"/>
    </location>
</feature>
<evidence type="ECO:0000256" key="1">
    <source>
        <dbReference type="SAM" id="MobiDB-lite"/>
    </source>
</evidence>
<accession>A0ABR4NV12</accession>
<feature type="region of interest" description="Disordered" evidence="1">
    <location>
        <begin position="887"/>
        <end position="906"/>
    </location>
</feature>
<dbReference type="PANTHER" id="PTHR31644">
    <property type="entry name" value="TRANSCRIPTIONAL ACTIVATOR ARO80-RELATED"/>
    <property type="match status" value="1"/>
</dbReference>
<evidence type="ECO:0000313" key="4">
    <source>
        <dbReference type="Proteomes" id="UP001623330"/>
    </source>
</evidence>
<feature type="region of interest" description="Disordered" evidence="1">
    <location>
        <begin position="98"/>
        <end position="178"/>
    </location>
</feature>
<protein>
    <recommendedName>
        <fullName evidence="2">Zn(2)-C6 fungal-type domain-containing protein</fullName>
    </recommendedName>
</protein>
<feature type="region of interest" description="Disordered" evidence="1">
    <location>
        <begin position="240"/>
        <end position="273"/>
    </location>
</feature>
<comment type="caution">
    <text evidence="3">The sequence shown here is derived from an EMBL/GenBank/DDBJ whole genome shotgun (WGS) entry which is preliminary data.</text>
</comment>
<dbReference type="CDD" id="cd12148">
    <property type="entry name" value="fungal_TF_MHR"/>
    <property type="match status" value="1"/>
</dbReference>
<dbReference type="Proteomes" id="UP001623330">
    <property type="component" value="Unassembled WGS sequence"/>
</dbReference>